<dbReference type="Proteomes" id="UP000273044">
    <property type="component" value="Chromosome"/>
</dbReference>
<name>A0A448MZX9_9ACTN</name>
<dbReference type="RefSeq" id="WP_126409408.1">
    <property type="nucleotide sequence ID" value="NZ_LR134406.1"/>
</dbReference>
<proteinExistence type="predicted"/>
<reference evidence="1 2" key="1">
    <citation type="submission" date="2018-12" db="EMBL/GenBank/DDBJ databases">
        <authorList>
            <consortium name="Pathogen Informatics"/>
        </authorList>
    </citation>
    <scope>NUCLEOTIDE SEQUENCE [LARGE SCALE GENOMIC DNA]</scope>
    <source>
        <strain evidence="1 2">NCTC12967</strain>
    </source>
</reference>
<organism evidence="1 2">
    <name type="scientific">Arachnia propionica</name>
    <dbReference type="NCBI Taxonomy" id="1750"/>
    <lineage>
        <taxon>Bacteria</taxon>
        <taxon>Bacillati</taxon>
        <taxon>Actinomycetota</taxon>
        <taxon>Actinomycetes</taxon>
        <taxon>Propionibacteriales</taxon>
        <taxon>Propionibacteriaceae</taxon>
        <taxon>Arachnia</taxon>
    </lineage>
</organism>
<dbReference type="AlphaFoldDB" id="A0A448MZX9"/>
<dbReference type="EMBL" id="LR134406">
    <property type="protein sequence ID" value="VEH70706.1"/>
    <property type="molecule type" value="Genomic_DNA"/>
</dbReference>
<dbReference type="GeneID" id="64407464"/>
<evidence type="ECO:0000313" key="2">
    <source>
        <dbReference type="Proteomes" id="UP000273044"/>
    </source>
</evidence>
<keyword evidence="2" id="KW-1185">Reference proteome</keyword>
<sequence>MTVMHSLRSRILLARVAVQLPLAEAGDRLPGLVLGGADVAVLTTGGAADRRRDLKILRDLERYLGQRVLLAVDTPELEADVRVLFPGEQDRSRPHQWALLGQAVQEQRQIVEPDGAFQFLAVPGSSPGSPLLRAAVENQPPLRRDSVPWFAAGGFDAGSVQALVETGVRRVWLAEGGTVEELEQIDEILRRAWGEDPAYEDYLDFAVRA</sequence>
<gene>
    <name evidence="1" type="ORF">NCTC12967_02012</name>
</gene>
<accession>A0A448MZX9</accession>
<evidence type="ECO:0000313" key="1">
    <source>
        <dbReference type="EMBL" id="VEH70706.1"/>
    </source>
</evidence>
<protein>
    <submittedName>
        <fullName evidence="1">Uncharacterized protein</fullName>
    </submittedName>
</protein>